<name>A0A0G4PWW7_PENC3</name>
<feature type="compositionally biased region" description="Acidic residues" evidence="1">
    <location>
        <begin position="99"/>
        <end position="109"/>
    </location>
</feature>
<gene>
    <name evidence="2" type="ORF">PCAMFM013_S066g000011</name>
</gene>
<evidence type="ECO:0000256" key="1">
    <source>
        <dbReference type="SAM" id="MobiDB-lite"/>
    </source>
</evidence>
<feature type="region of interest" description="Disordered" evidence="1">
    <location>
        <begin position="337"/>
        <end position="363"/>
    </location>
</feature>
<sequence>MSSSKSETNGILKSRSTRDQPPKEYNVSKLQSLAEGKIPQAKANAADAQASYHQKKSGEGAETATPDKSQPVQPQSKPQYNSQDGQPGTDGASGAAPVEQDDTDMEGSDSEPPSPVKVNDQLEDEVLVDLKKLSIGRDQDGEPDAWSRLGRSLVLLVRYGPKKAAKYRVQTANGYNTTGLQKISKLKSRISHVTYESQDGEEHKRYTRNNIVGIVGVAIHERKDTTKDYKSAPTAYVKIKWQDIDEADQNLLTRGCCWITSADLVRLTDRTTAEQKISDAWEKQEQRYNHWQGQTGRDSPDRSPTPCPLDTFRAEKSQRVKRELTATEVPLKSIERGLDARNTLSESGPSERMLGKRPAVRMGEPSISAKVKQELDSEDELFVSNKDSASKSEAGSTSAPQAEQPSSNNQVVTFSVKTYFEDKAKARGWDWDKMGAVERDSKENELLATYRFYKSQMELLGGKEVTA</sequence>
<feature type="compositionally biased region" description="Low complexity" evidence="1">
    <location>
        <begin position="66"/>
        <end position="79"/>
    </location>
</feature>
<feature type="region of interest" description="Disordered" evidence="1">
    <location>
        <begin position="1"/>
        <end position="122"/>
    </location>
</feature>
<dbReference type="EMBL" id="HG793199">
    <property type="protein sequence ID" value="CRL30982.1"/>
    <property type="molecule type" value="Genomic_DNA"/>
</dbReference>
<proteinExistence type="predicted"/>
<dbReference type="Proteomes" id="UP000053732">
    <property type="component" value="Unassembled WGS sequence"/>
</dbReference>
<feature type="region of interest" description="Disordered" evidence="1">
    <location>
        <begin position="385"/>
        <end position="410"/>
    </location>
</feature>
<reference evidence="2 3" key="1">
    <citation type="journal article" date="2014" name="Nat. Commun.">
        <title>Multiple recent horizontal transfers of a large genomic region in cheese making fungi.</title>
        <authorList>
            <person name="Cheeseman K."/>
            <person name="Ropars J."/>
            <person name="Renault P."/>
            <person name="Dupont J."/>
            <person name="Gouzy J."/>
            <person name="Branca A."/>
            <person name="Abraham A.L."/>
            <person name="Ceppi M."/>
            <person name="Conseiller E."/>
            <person name="Debuchy R."/>
            <person name="Malagnac F."/>
            <person name="Goarin A."/>
            <person name="Silar P."/>
            <person name="Lacoste S."/>
            <person name="Sallet E."/>
            <person name="Bensimon A."/>
            <person name="Giraud T."/>
            <person name="Brygoo Y."/>
        </authorList>
    </citation>
    <scope>NUCLEOTIDE SEQUENCE [LARGE SCALE GENOMIC DNA]</scope>
    <source>
        <strain evidence="3">FM 013</strain>
    </source>
</reference>
<dbReference type="AlphaFoldDB" id="A0A0G4PWW7"/>
<evidence type="ECO:0000313" key="3">
    <source>
        <dbReference type="Proteomes" id="UP000053732"/>
    </source>
</evidence>
<accession>A0A0G4PWW7</accession>
<organism evidence="2 3">
    <name type="scientific">Penicillium camemberti (strain FM 013)</name>
    <dbReference type="NCBI Taxonomy" id="1429867"/>
    <lineage>
        <taxon>Eukaryota</taxon>
        <taxon>Fungi</taxon>
        <taxon>Dikarya</taxon>
        <taxon>Ascomycota</taxon>
        <taxon>Pezizomycotina</taxon>
        <taxon>Eurotiomycetes</taxon>
        <taxon>Eurotiomycetidae</taxon>
        <taxon>Eurotiales</taxon>
        <taxon>Aspergillaceae</taxon>
        <taxon>Penicillium</taxon>
    </lineage>
</organism>
<keyword evidence="3" id="KW-1185">Reference proteome</keyword>
<evidence type="ECO:0000313" key="2">
    <source>
        <dbReference type="EMBL" id="CRL30982.1"/>
    </source>
</evidence>
<feature type="compositionally biased region" description="Low complexity" evidence="1">
    <location>
        <begin position="41"/>
        <end position="50"/>
    </location>
</feature>
<feature type="region of interest" description="Disordered" evidence="1">
    <location>
        <begin position="291"/>
        <end position="310"/>
    </location>
</feature>
<dbReference type="STRING" id="1429867.A0A0G4PWW7"/>
<protein>
    <submittedName>
        <fullName evidence="2">Str. FM013</fullName>
    </submittedName>
</protein>
<feature type="compositionally biased region" description="Polar residues" evidence="1">
    <location>
        <begin position="1"/>
        <end position="11"/>
    </location>
</feature>